<accession>A0A0V0R0X0</accession>
<dbReference type="InterPro" id="IPR051291">
    <property type="entry name" value="CIMAP"/>
</dbReference>
<dbReference type="EMBL" id="LDAU01000073">
    <property type="protein sequence ID" value="KRX08107.1"/>
    <property type="molecule type" value="Genomic_DNA"/>
</dbReference>
<dbReference type="OMA" id="HYKVEDI"/>
<dbReference type="Proteomes" id="UP000054937">
    <property type="component" value="Unassembled WGS sequence"/>
</dbReference>
<dbReference type="AlphaFoldDB" id="A0A0V0R0X0"/>
<keyword evidence="2" id="KW-1185">Reference proteome</keyword>
<reference evidence="1 2" key="1">
    <citation type="journal article" date="2015" name="Sci. Rep.">
        <title>Genome of the facultative scuticociliatosis pathogen Pseudocohnilembus persalinus provides insight into its virulence through horizontal gene transfer.</title>
        <authorList>
            <person name="Xiong J."/>
            <person name="Wang G."/>
            <person name="Cheng J."/>
            <person name="Tian M."/>
            <person name="Pan X."/>
            <person name="Warren A."/>
            <person name="Jiang C."/>
            <person name="Yuan D."/>
            <person name="Miao W."/>
        </authorList>
    </citation>
    <scope>NUCLEOTIDE SEQUENCE [LARGE SCALE GENOMIC DNA]</scope>
    <source>
        <strain evidence="1">36N120E</strain>
    </source>
</reference>
<dbReference type="PANTHER" id="PTHR21580:SF60">
    <property type="entry name" value="SPERM-TAIL PG-RICH REPEAT-CONTAINING PROTEIN 2"/>
    <property type="match status" value="1"/>
</dbReference>
<dbReference type="PANTHER" id="PTHR21580">
    <property type="entry name" value="SHIPPO-1-RELATED"/>
    <property type="match status" value="1"/>
</dbReference>
<dbReference type="Pfam" id="PF07004">
    <property type="entry name" value="SHIPPO-rpt"/>
    <property type="match status" value="2"/>
</dbReference>
<proteinExistence type="predicted"/>
<organism evidence="1 2">
    <name type="scientific">Pseudocohnilembus persalinus</name>
    <name type="common">Ciliate</name>
    <dbReference type="NCBI Taxonomy" id="266149"/>
    <lineage>
        <taxon>Eukaryota</taxon>
        <taxon>Sar</taxon>
        <taxon>Alveolata</taxon>
        <taxon>Ciliophora</taxon>
        <taxon>Intramacronucleata</taxon>
        <taxon>Oligohymenophorea</taxon>
        <taxon>Scuticociliatia</taxon>
        <taxon>Philasterida</taxon>
        <taxon>Pseudocohnilembidae</taxon>
        <taxon>Pseudocohnilembus</taxon>
    </lineage>
</organism>
<protein>
    <recommendedName>
        <fullName evidence="3">Sperm-tail PG-rich repeat</fullName>
    </recommendedName>
</protein>
<evidence type="ECO:0000313" key="1">
    <source>
        <dbReference type="EMBL" id="KRX08107.1"/>
    </source>
</evidence>
<gene>
    <name evidence="1" type="ORF">PPERSA_01652</name>
</gene>
<sequence>MHQFQKQNFRQQGKSVDGKLAKGFIQSAHNKSISGSIPSKYETILIKNENSKAFGTSTSRFYETKDFDGPAPGQYAKTDYTSTSFSTIDTNTSISKNGYGNGFASKTIRQTFQNKYVNMGPGPGYYESLQNNNNNLTNLRTQSIKGSSSFMSKSIVNQKQPQQSQIKIITPGPSTYEQVPMKKNGNYSLSYNSAFISKSKRGEYMKVNKNPGAGTYSIKRSIQKPKQFTHVGVSSFFQPPIDKEALIDGQNNQNSLKKLANFIKDKKQIEIQGKIVKENEDTKVKPGPGDYDQTIPDFKAMHLKSQSHSNFKTSIKDRFGELLDVQKSEAKYKTPAPGHYKVEDIVGLSQNKQKALISHSSFVNQTQRGFYKDLEKKMGPNTQIPYKPPQKKSFHLNLANKWL</sequence>
<evidence type="ECO:0008006" key="3">
    <source>
        <dbReference type="Google" id="ProtNLM"/>
    </source>
</evidence>
<dbReference type="InterPro" id="IPR010736">
    <property type="entry name" value="SHIPPO-rpt"/>
</dbReference>
<evidence type="ECO:0000313" key="2">
    <source>
        <dbReference type="Proteomes" id="UP000054937"/>
    </source>
</evidence>
<dbReference type="OrthoDB" id="284284at2759"/>
<dbReference type="InParanoid" id="A0A0V0R0X0"/>
<name>A0A0V0R0X0_PSEPJ</name>
<comment type="caution">
    <text evidence="1">The sequence shown here is derived from an EMBL/GenBank/DDBJ whole genome shotgun (WGS) entry which is preliminary data.</text>
</comment>